<evidence type="ECO:0000256" key="4">
    <source>
        <dbReference type="ARBA" id="ARBA00022842"/>
    </source>
</evidence>
<keyword evidence="4" id="KW-0460">Magnesium</keyword>
<dbReference type="InterPro" id="IPR006439">
    <property type="entry name" value="HAD-SF_hydro_IA"/>
</dbReference>
<dbReference type="GO" id="GO:0016791">
    <property type="term" value="F:phosphatase activity"/>
    <property type="evidence" value="ECO:0007669"/>
    <property type="project" value="TreeGrafter"/>
</dbReference>
<dbReference type="PRINTS" id="PR00413">
    <property type="entry name" value="HADHALOGNASE"/>
</dbReference>
<dbReference type="PANTHER" id="PTHR46470:SF2">
    <property type="entry name" value="GLYCERALDEHYDE 3-PHOSPHATE PHOSPHATASE"/>
    <property type="match status" value="1"/>
</dbReference>
<dbReference type="SUPFAM" id="SSF56784">
    <property type="entry name" value="HAD-like"/>
    <property type="match status" value="1"/>
</dbReference>
<evidence type="ECO:0000256" key="1">
    <source>
        <dbReference type="ARBA" id="ARBA00001946"/>
    </source>
</evidence>
<sequence length="237" mass="25396">MSASLPATHVFFDFFGTLVDYDPSVHPAVRNAPHEFAMRAGAGLDASAASDLWDRAWRELDDAARASGRECSMLEIAGRYAELVRAPGQAAGEHELERLVDDYLAAWVANVRLADAAAECLADLARDHTLAVVSNTHHPTLVQRQLDRFGIGGYFADVVTSIETGWRKPHPRIYEIALERTGGAARQTLFVGDTWDADVAGPRAVGMRGAYVGAPGPGRSPVALAELPALVRAAALP</sequence>
<evidence type="ECO:0000256" key="3">
    <source>
        <dbReference type="ARBA" id="ARBA00022801"/>
    </source>
</evidence>
<keyword evidence="2" id="KW-0479">Metal-binding</keyword>
<protein>
    <submittedName>
        <fullName evidence="5">Putative hydrolase of the HAD superfamily</fullName>
    </submittedName>
</protein>
<name>A0A852R6A1_9MICO</name>
<organism evidence="5 6">
    <name type="scientific">Leucobacter aridicollis</name>
    <dbReference type="NCBI Taxonomy" id="283878"/>
    <lineage>
        <taxon>Bacteria</taxon>
        <taxon>Bacillati</taxon>
        <taxon>Actinomycetota</taxon>
        <taxon>Actinomycetes</taxon>
        <taxon>Micrococcales</taxon>
        <taxon>Microbacteriaceae</taxon>
        <taxon>Leucobacter</taxon>
    </lineage>
</organism>
<dbReference type="InterPro" id="IPR023214">
    <property type="entry name" value="HAD_sf"/>
</dbReference>
<dbReference type="NCBIfam" id="TIGR01549">
    <property type="entry name" value="HAD-SF-IA-v1"/>
    <property type="match status" value="1"/>
</dbReference>
<keyword evidence="6" id="KW-1185">Reference proteome</keyword>
<comment type="caution">
    <text evidence="5">The sequence shown here is derived from an EMBL/GenBank/DDBJ whole genome shotgun (WGS) entry which is preliminary data.</text>
</comment>
<dbReference type="InterPro" id="IPR036412">
    <property type="entry name" value="HAD-like_sf"/>
</dbReference>
<dbReference type="GO" id="GO:0046872">
    <property type="term" value="F:metal ion binding"/>
    <property type="evidence" value="ECO:0007669"/>
    <property type="project" value="UniProtKB-KW"/>
</dbReference>
<evidence type="ECO:0000256" key="2">
    <source>
        <dbReference type="ARBA" id="ARBA00022723"/>
    </source>
</evidence>
<proteinExistence type="predicted"/>
<dbReference type="Proteomes" id="UP000586095">
    <property type="component" value="Unassembled WGS sequence"/>
</dbReference>
<dbReference type="Pfam" id="PF00702">
    <property type="entry name" value="Hydrolase"/>
    <property type="match status" value="1"/>
</dbReference>
<keyword evidence="3 5" id="KW-0378">Hydrolase</keyword>
<dbReference type="PANTHER" id="PTHR46470">
    <property type="entry name" value="N-ACYLNEURAMINATE-9-PHOSPHATASE"/>
    <property type="match status" value="1"/>
</dbReference>
<dbReference type="InterPro" id="IPR051400">
    <property type="entry name" value="HAD-like_hydrolase"/>
</dbReference>
<dbReference type="SFLD" id="SFLDG01129">
    <property type="entry name" value="C1.5:_HAD__Beta-PGM__Phosphata"/>
    <property type="match status" value="1"/>
</dbReference>
<reference evidence="5 6" key="1">
    <citation type="submission" date="2020-07" db="EMBL/GenBank/DDBJ databases">
        <title>Sequencing the genomes of 1000 actinobacteria strains.</title>
        <authorList>
            <person name="Klenk H.-P."/>
        </authorList>
    </citation>
    <scope>NUCLEOTIDE SEQUENCE [LARGE SCALE GENOMIC DNA]</scope>
    <source>
        <strain evidence="5 6">DSM 17380</strain>
    </source>
</reference>
<dbReference type="Gene3D" id="3.40.50.1000">
    <property type="entry name" value="HAD superfamily/HAD-like"/>
    <property type="match status" value="1"/>
</dbReference>
<evidence type="ECO:0000313" key="5">
    <source>
        <dbReference type="EMBL" id="NYD27015.1"/>
    </source>
</evidence>
<comment type="cofactor">
    <cofactor evidence="1">
        <name>Mg(2+)</name>
        <dbReference type="ChEBI" id="CHEBI:18420"/>
    </cofactor>
</comment>
<dbReference type="EMBL" id="JACCBD010000001">
    <property type="protein sequence ID" value="NYD27015.1"/>
    <property type="molecule type" value="Genomic_DNA"/>
</dbReference>
<accession>A0A852R6A1</accession>
<dbReference type="Gene3D" id="1.20.120.710">
    <property type="entry name" value="Haloacid dehalogenase hydrolase-like domain"/>
    <property type="match status" value="1"/>
</dbReference>
<dbReference type="SFLD" id="SFLDS00003">
    <property type="entry name" value="Haloacid_Dehalogenase"/>
    <property type="match status" value="1"/>
</dbReference>
<evidence type="ECO:0000313" key="6">
    <source>
        <dbReference type="Proteomes" id="UP000586095"/>
    </source>
</evidence>
<dbReference type="RefSeq" id="WP_185987056.1">
    <property type="nucleotide sequence ID" value="NZ_BAAALZ010000001.1"/>
</dbReference>
<gene>
    <name evidence="5" type="ORF">BJ960_001818</name>
</gene>
<dbReference type="GO" id="GO:0044281">
    <property type="term" value="P:small molecule metabolic process"/>
    <property type="evidence" value="ECO:0007669"/>
    <property type="project" value="UniProtKB-ARBA"/>
</dbReference>
<dbReference type="AlphaFoldDB" id="A0A852R6A1"/>